<dbReference type="InterPro" id="IPR011335">
    <property type="entry name" value="Restrct_endonuc-II-like"/>
</dbReference>
<dbReference type="Gene3D" id="3.40.1350.10">
    <property type="match status" value="1"/>
</dbReference>
<dbReference type="InterPro" id="IPR011856">
    <property type="entry name" value="tRNA_endonuc-like_dom_sf"/>
</dbReference>
<evidence type="ECO:0000256" key="2">
    <source>
        <dbReference type="HAMAP-Rule" id="MF_00048"/>
    </source>
</evidence>
<comment type="similarity">
    <text evidence="1 2">Belongs to the UPF0102 family.</text>
</comment>
<dbReference type="GO" id="GO:0003676">
    <property type="term" value="F:nucleic acid binding"/>
    <property type="evidence" value="ECO:0007669"/>
    <property type="project" value="InterPro"/>
</dbReference>
<dbReference type="HAMAP" id="MF_00048">
    <property type="entry name" value="UPF0102"/>
    <property type="match status" value="1"/>
</dbReference>
<dbReference type="RefSeq" id="WP_127706920.1">
    <property type="nucleotide sequence ID" value="NZ_SACO01000003.1"/>
</dbReference>
<dbReference type="InterPro" id="IPR003509">
    <property type="entry name" value="UPF0102_YraN-like"/>
</dbReference>
<dbReference type="EMBL" id="SACO01000003">
    <property type="protein sequence ID" value="RVU06231.1"/>
    <property type="molecule type" value="Genomic_DNA"/>
</dbReference>
<dbReference type="Pfam" id="PF02021">
    <property type="entry name" value="UPF0102"/>
    <property type="match status" value="1"/>
</dbReference>
<keyword evidence="4" id="KW-1185">Reference proteome</keyword>
<reference evidence="3 4" key="1">
    <citation type="submission" date="2019-01" db="EMBL/GenBank/DDBJ databases">
        <authorList>
            <person name="Chen W.-M."/>
        </authorList>
    </citation>
    <scope>NUCLEOTIDE SEQUENCE [LARGE SCALE GENOMIC DNA]</scope>
    <source>
        <strain evidence="3 4">FSY-9</strain>
    </source>
</reference>
<organism evidence="3 4">
    <name type="scientific">Novosphingobium umbonatum</name>
    <dbReference type="NCBI Taxonomy" id="1908524"/>
    <lineage>
        <taxon>Bacteria</taxon>
        <taxon>Pseudomonadati</taxon>
        <taxon>Pseudomonadota</taxon>
        <taxon>Alphaproteobacteria</taxon>
        <taxon>Sphingomonadales</taxon>
        <taxon>Sphingomonadaceae</taxon>
        <taxon>Novosphingobium</taxon>
    </lineage>
</organism>
<dbReference type="Proteomes" id="UP000282837">
    <property type="component" value="Unassembled WGS sequence"/>
</dbReference>
<evidence type="ECO:0000313" key="3">
    <source>
        <dbReference type="EMBL" id="RVU06231.1"/>
    </source>
</evidence>
<evidence type="ECO:0000256" key="1">
    <source>
        <dbReference type="ARBA" id="ARBA00006738"/>
    </source>
</evidence>
<accession>A0A437N8I7</accession>
<evidence type="ECO:0000313" key="4">
    <source>
        <dbReference type="Proteomes" id="UP000282837"/>
    </source>
</evidence>
<dbReference type="AlphaFoldDB" id="A0A437N8I7"/>
<protein>
    <recommendedName>
        <fullName evidence="2">UPF0102 protein EOE18_05170</fullName>
    </recommendedName>
</protein>
<dbReference type="PANTHER" id="PTHR34039:SF1">
    <property type="entry name" value="UPF0102 PROTEIN YRAN"/>
    <property type="match status" value="1"/>
</dbReference>
<proteinExistence type="inferred from homology"/>
<dbReference type="OrthoDB" id="9812968at2"/>
<dbReference type="SUPFAM" id="SSF52980">
    <property type="entry name" value="Restriction endonuclease-like"/>
    <property type="match status" value="1"/>
</dbReference>
<gene>
    <name evidence="3" type="ORF">EOE18_05170</name>
</gene>
<sequence>MNWRSPANRMAAEARGRRGEALACAWLQEQGYEILAQRVKTPRGEVDIVARHTGVTVFVEVKWRARAADLDFAIDQRRLTRVAKAAELLAPAYVKAGDDIRVDILLLAPDAPVRHIANAWMPM</sequence>
<comment type="caution">
    <text evidence="3">The sequence shown here is derived from an EMBL/GenBank/DDBJ whole genome shotgun (WGS) entry which is preliminary data.</text>
</comment>
<name>A0A437N8I7_9SPHN</name>
<dbReference type="PANTHER" id="PTHR34039">
    <property type="entry name" value="UPF0102 PROTEIN YRAN"/>
    <property type="match status" value="1"/>
</dbReference>